<proteinExistence type="predicted"/>
<keyword evidence="1" id="KW-1133">Transmembrane helix</keyword>
<dbReference type="OrthoDB" id="765555at2"/>
<dbReference type="RefSeq" id="WP_039476670.1">
    <property type="nucleotide sequence ID" value="NZ_JSYN01000015.1"/>
</dbReference>
<reference evidence="2 3" key="1">
    <citation type="submission" date="2014-10" db="EMBL/GenBank/DDBJ databases">
        <title>Pedobacter Kyungheensis.</title>
        <authorList>
            <person name="Anderson B.M."/>
            <person name="Newman J.D."/>
        </authorList>
    </citation>
    <scope>NUCLEOTIDE SEQUENCE [LARGE SCALE GENOMIC DNA]</scope>
    <source>
        <strain evidence="2 3">KACC 16221</strain>
    </source>
</reference>
<dbReference type="Proteomes" id="UP000031246">
    <property type="component" value="Unassembled WGS sequence"/>
</dbReference>
<organism evidence="2 3">
    <name type="scientific">Pedobacter kyungheensis</name>
    <dbReference type="NCBI Taxonomy" id="1069985"/>
    <lineage>
        <taxon>Bacteria</taxon>
        <taxon>Pseudomonadati</taxon>
        <taxon>Bacteroidota</taxon>
        <taxon>Sphingobacteriia</taxon>
        <taxon>Sphingobacteriales</taxon>
        <taxon>Sphingobacteriaceae</taxon>
        <taxon>Pedobacter</taxon>
    </lineage>
</organism>
<comment type="caution">
    <text evidence="2">The sequence shown here is derived from an EMBL/GenBank/DDBJ whole genome shotgun (WGS) entry which is preliminary data.</text>
</comment>
<accession>A0A0C1FK94</accession>
<evidence type="ECO:0000256" key="1">
    <source>
        <dbReference type="SAM" id="Phobius"/>
    </source>
</evidence>
<keyword evidence="1" id="KW-0812">Transmembrane</keyword>
<evidence type="ECO:0000313" key="3">
    <source>
        <dbReference type="Proteomes" id="UP000031246"/>
    </source>
</evidence>
<gene>
    <name evidence="2" type="ORF">OC25_12905</name>
</gene>
<feature type="transmembrane region" description="Helical" evidence="1">
    <location>
        <begin position="39"/>
        <end position="57"/>
    </location>
</feature>
<keyword evidence="1" id="KW-0472">Membrane</keyword>
<feature type="transmembrane region" description="Helical" evidence="1">
    <location>
        <begin position="12"/>
        <end position="33"/>
    </location>
</feature>
<protein>
    <submittedName>
        <fullName evidence="2">Uncharacterized protein</fullName>
    </submittedName>
</protein>
<sequence length="144" mass="16406">MVTSIKVKDNSNLAPLIIGFSIFPLVVVFIIFNSNLSETASVLIALALLVIFMTFFLKNLISKQDEYAIVADQNEITFLDKGTFKWKEIDTIKSVDDNPFYTRHPYYFISVSLKSGKQFNIDVTNFDYQFEELASILKSLGKLD</sequence>
<name>A0A0C1FK94_9SPHI</name>
<evidence type="ECO:0000313" key="2">
    <source>
        <dbReference type="EMBL" id="KIA93332.1"/>
    </source>
</evidence>
<dbReference type="EMBL" id="JSYN01000015">
    <property type="protein sequence ID" value="KIA93332.1"/>
    <property type="molecule type" value="Genomic_DNA"/>
</dbReference>
<dbReference type="AlphaFoldDB" id="A0A0C1FK94"/>
<keyword evidence="3" id="KW-1185">Reference proteome</keyword>